<comment type="caution">
    <text evidence="1">The sequence shown here is derived from an EMBL/GenBank/DDBJ whole genome shotgun (WGS) entry which is preliminary data.</text>
</comment>
<evidence type="ECO:0000313" key="1">
    <source>
        <dbReference type="EMBL" id="MCI4392834.1"/>
    </source>
</evidence>
<keyword evidence="2" id="KW-1185">Reference proteome</keyword>
<accession>A0ACC5XNN2</accession>
<protein>
    <submittedName>
        <fullName evidence="1">Uncharacterized protein</fullName>
    </submittedName>
</protein>
<sequence>MVGKKVARETLLPSVREDDGDEGHEEEMLGGIRSRPPSRPRNIYSRGSVDSQTVFRASGCSQRELSAGEKSEDDDGADENDEEEEEGGRSSEAVDGQEGAGACFAVDEDYDTELEPEGYVAGVLIKSEKVRARAWAIYVMIDGVRKLRARECVVGAPQGNKAA</sequence>
<dbReference type="Proteomes" id="UP000829447">
    <property type="component" value="Linkage Group LG24"/>
</dbReference>
<dbReference type="EMBL" id="CM040477">
    <property type="protein sequence ID" value="MCI4392834.1"/>
    <property type="molecule type" value="Genomic_DNA"/>
</dbReference>
<organism evidence="1 2">
    <name type="scientific">Pangasianodon gigas</name>
    <name type="common">Mekong giant catfish</name>
    <name type="synonym">Pangasius gigas</name>
    <dbReference type="NCBI Taxonomy" id="30993"/>
    <lineage>
        <taxon>Eukaryota</taxon>
        <taxon>Metazoa</taxon>
        <taxon>Chordata</taxon>
        <taxon>Craniata</taxon>
        <taxon>Vertebrata</taxon>
        <taxon>Euteleostomi</taxon>
        <taxon>Actinopterygii</taxon>
        <taxon>Neopterygii</taxon>
        <taxon>Teleostei</taxon>
        <taxon>Ostariophysi</taxon>
        <taxon>Siluriformes</taxon>
        <taxon>Pangasiidae</taxon>
        <taxon>Pangasianodon</taxon>
    </lineage>
</organism>
<gene>
    <name evidence="1" type="ORF">PGIGA_G00150670</name>
</gene>
<name>A0ACC5XNN2_PANGG</name>
<reference evidence="1 2" key="1">
    <citation type="journal article" date="2022" name="bioRxiv">
        <title>An ancient truncated duplication of the anti-Mullerian hormone receptor type 2 gene is a potential conserved master sex determinant in the Pangasiidae catfish family.</title>
        <authorList>
            <person name="Wen M."/>
            <person name="Pan Q."/>
            <person name="Jouanno E."/>
            <person name="Montfort J."/>
            <person name="Zahm M."/>
            <person name="Cabau C."/>
            <person name="Klopp C."/>
            <person name="Iampietro C."/>
            <person name="Roques C."/>
            <person name="Bouchez O."/>
            <person name="Castinel A."/>
            <person name="Donnadieu C."/>
            <person name="Parrinello H."/>
            <person name="Poncet C."/>
            <person name="Belmonte E."/>
            <person name="Gautier V."/>
            <person name="Avarre J.-C."/>
            <person name="Dugue R."/>
            <person name="Gustiano R."/>
            <person name="Ha T.T.T."/>
            <person name="Campet M."/>
            <person name="Sriphairoj K."/>
            <person name="Ribolli J."/>
            <person name="de Almeida F.L."/>
            <person name="Desvignes T."/>
            <person name="Postlethwait J.H."/>
            <person name="Bucao C.F."/>
            <person name="Robinson-Rechavi M."/>
            <person name="Bobe J."/>
            <person name="Herpin A."/>
            <person name="Guiguen Y."/>
        </authorList>
    </citation>
    <scope>NUCLEOTIDE SEQUENCE [LARGE SCALE GENOMIC DNA]</scope>
    <source>
        <strain evidence="1">YG-Dec2019</strain>
    </source>
</reference>
<proteinExistence type="predicted"/>
<evidence type="ECO:0000313" key="2">
    <source>
        <dbReference type="Proteomes" id="UP000829447"/>
    </source>
</evidence>